<evidence type="ECO:0000313" key="7">
    <source>
        <dbReference type="Proteomes" id="UP000633601"/>
    </source>
</evidence>
<evidence type="ECO:0000313" key="6">
    <source>
        <dbReference type="EMBL" id="MBD7998725.1"/>
    </source>
</evidence>
<dbReference type="InterPro" id="IPR016035">
    <property type="entry name" value="Acyl_Trfase/lysoPLipase"/>
</dbReference>
<evidence type="ECO:0000256" key="4">
    <source>
        <dbReference type="SAM" id="MobiDB-lite"/>
    </source>
</evidence>
<dbReference type="RefSeq" id="WP_191790422.1">
    <property type="nucleotide sequence ID" value="NZ_JACSQE010000006.1"/>
</dbReference>
<dbReference type="PANTHER" id="PTHR14226">
    <property type="entry name" value="NEUROPATHY TARGET ESTERASE/SWISS CHEESE D.MELANOGASTER"/>
    <property type="match status" value="1"/>
</dbReference>
<dbReference type="Proteomes" id="UP000633601">
    <property type="component" value="Unassembled WGS sequence"/>
</dbReference>
<organism evidence="6 7">
    <name type="scientific">Oerskovia gallyi</name>
    <dbReference type="NCBI Taxonomy" id="2762226"/>
    <lineage>
        <taxon>Bacteria</taxon>
        <taxon>Bacillati</taxon>
        <taxon>Actinomycetota</taxon>
        <taxon>Actinomycetes</taxon>
        <taxon>Micrococcales</taxon>
        <taxon>Cellulomonadaceae</taxon>
        <taxon>Oerskovia</taxon>
    </lineage>
</organism>
<keyword evidence="2" id="KW-0442">Lipid degradation</keyword>
<feature type="domain" description="PNPLA" evidence="5">
    <location>
        <begin position="29"/>
        <end position="230"/>
    </location>
</feature>
<dbReference type="Gene3D" id="3.40.1090.10">
    <property type="entry name" value="Cytosolic phospholipase A2 catalytic domain"/>
    <property type="match status" value="2"/>
</dbReference>
<dbReference type="InterPro" id="IPR002641">
    <property type="entry name" value="PNPLA_dom"/>
</dbReference>
<feature type="compositionally biased region" description="Low complexity" evidence="4">
    <location>
        <begin position="1"/>
        <end position="17"/>
    </location>
</feature>
<dbReference type="InterPro" id="IPR050301">
    <property type="entry name" value="NTE"/>
</dbReference>
<accession>A0ABR8V1R1</accession>
<protein>
    <submittedName>
        <fullName evidence="6">Patatin-like phospholipase family protein</fullName>
    </submittedName>
</protein>
<keyword evidence="1" id="KW-0378">Hydrolase</keyword>
<dbReference type="SUPFAM" id="SSF52151">
    <property type="entry name" value="FabD/lysophospholipase-like"/>
    <property type="match status" value="1"/>
</dbReference>
<dbReference type="PANTHER" id="PTHR14226:SF57">
    <property type="entry name" value="BLR7027 PROTEIN"/>
    <property type="match status" value="1"/>
</dbReference>
<evidence type="ECO:0000256" key="3">
    <source>
        <dbReference type="ARBA" id="ARBA00023098"/>
    </source>
</evidence>
<keyword evidence="3" id="KW-0443">Lipid metabolism</keyword>
<gene>
    <name evidence="6" type="ORF">H9640_09200</name>
</gene>
<evidence type="ECO:0000259" key="5">
    <source>
        <dbReference type="Pfam" id="PF01734"/>
    </source>
</evidence>
<keyword evidence="7" id="KW-1185">Reference proteome</keyword>
<sequence length="316" mass="32657">MNTSPSSSSHSPATSAPGLPGRVVGERALVLGGGGSTGNAWLIGVVAGLFEAGVDVTAPDLTVGTSAGSTAAAQLSGATPADLLAAVLAAAPPERRAPGGADRDRGSNRQVVDHLERMRALIASAHDPADLRKRVGGAALAREATSDGSWQDRWRTTVASRLPGQDWPLRRVLLTAVDAETGDPVVFDRDSGIDLVDAVAASCSSGLPYQIAGRRYIDGGYRRNENADLAEGYGRVLVLSPFGGRSLTPPTWGLQLAAQADELRAGGSEVVTIVPDEGSEHLFGADAMDVSLRPTAARTGYEQGLNLGDRLTAFWG</sequence>
<evidence type="ECO:0000256" key="2">
    <source>
        <dbReference type="ARBA" id="ARBA00022963"/>
    </source>
</evidence>
<name>A0ABR8V1R1_9CELL</name>
<dbReference type="EMBL" id="JACSQE010000006">
    <property type="protein sequence ID" value="MBD7998725.1"/>
    <property type="molecule type" value="Genomic_DNA"/>
</dbReference>
<reference evidence="6 7" key="1">
    <citation type="submission" date="2020-08" db="EMBL/GenBank/DDBJ databases">
        <title>A Genomic Blueprint of the Chicken Gut Microbiome.</title>
        <authorList>
            <person name="Gilroy R."/>
            <person name="Ravi A."/>
            <person name="Getino M."/>
            <person name="Pursley I."/>
            <person name="Horton D.L."/>
            <person name="Alikhan N.-F."/>
            <person name="Baker D."/>
            <person name="Gharbi K."/>
            <person name="Hall N."/>
            <person name="Watson M."/>
            <person name="Adriaenssens E.M."/>
            <person name="Foster-Nyarko E."/>
            <person name="Jarju S."/>
            <person name="Secka A."/>
            <person name="Antonio M."/>
            <person name="Oren A."/>
            <person name="Chaudhuri R."/>
            <person name="La Ragione R.M."/>
            <person name="Hildebrand F."/>
            <person name="Pallen M.J."/>
        </authorList>
    </citation>
    <scope>NUCLEOTIDE SEQUENCE [LARGE SCALE GENOMIC DNA]</scope>
    <source>
        <strain evidence="6 7">Sa2CUA8</strain>
    </source>
</reference>
<proteinExistence type="predicted"/>
<comment type="caution">
    <text evidence="6">The sequence shown here is derived from an EMBL/GenBank/DDBJ whole genome shotgun (WGS) entry which is preliminary data.</text>
</comment>
<feature type="region of interest" description="Disordered" evidence="4">
    <location>
        <begin position="1"/>
        <end position="21"/>
    </location>
</feature>
<dbReference type="Pfam" id="PF01734">
    <property type="entry name" value="Patatin"/>
    <property type="match status" value="1"/>
</dbReference>
<evidence type="ECO:0000256" key="1">
    <source>
        <dbReference type="ARBA" id="ARBA00022801"/>
    </source>
</evidence>